<dbReference type="PROSITE" id="PS00164">
    <property type="entry name" value="ENOLASE"/>
    <property type="match status" value="1"/>
</dbReference>
<dbReference type="EC" id="4.2.1.11" evidence="3 10"/>
<comment type="catalytic activity">
    <reaction evidence="10">
        <text>(2R)-2-phosphoglycerate = phosphoenolpyruvate + H2O</text>
        <dbReference type="Rhea" id="RHEA:10164"/>
        <dbReference type="ChEBI" id="CHEBI:15377"/>
        <dbReference type="ChEBI" id="CHEBI:58289"/>
        <dbReference type="ChEBI" id="CHEBI:58702"/>
        <dbReference type="EC" id="4.2.1.11"/>
    </reaction>
</comment>
<evidence type="ECO:0000313" key="17">
    <source>
        <dbReference type="Proteomes" id="UP000252147"/>
    </source>
</evidence>
<dbReference type="GO" id="GO:0006096">
    <property type="term" value="P:glycolytic process"/>
    <property type="evidence" value="ECO:0007669"/>
    <property type="project" value="UniProtKB-UniRule"/>
</dbReference>
<dbReference type="SFLD" id="SFLDG00178">
    <property type="entry name" value="enolase"/>
    <property type="match status" value="1"/>
</dbReference>
<evidence type="ECO:0000256" key="9">
    <source>
        <dbReference type="ARBA" id="ARBA00045763"/>
    </source>
</evidence>
<dbReference type="GO" id="GO:0000015">
    <property type="term" value="C:phosphopyruvate hydratase complex"/>
    <property type="evidence" value="ECO:0007669"/>
    <property type="project" value="InterPro"/>
</dbReference>
<organism evidence="16 17">
    <name type="scientific">SAR86 cluster bacterium</name>
    <dbReference type="NCBI Taxonomy" id="2030880"/>
    <lineage>
        <taxon>Bacteria</taxon>
        <taxon>Pseudomonadati</taxon>
        <taxon>Pseudomonadota</taxon>
        <taxon>Gammaproteobacteria</taxon>
        <taxon>SAR86 cluster</taxon>
    </lineage>
</organism>
<keyword evidence="7 10" id="KW-0324">Glycolysis</keyword>
<comment type="cofactor">
    <cofactor evidence="10">
        <name>Mg(2+)</name>
        <dbReference type="ChEBI" id="CHEBI:18420"/>
    </cofactor>
    <text evidence="10">Binds a second Mg(2+) ion via substrate during catalysis.</text>
</comment>
<gene>
    <name evidence="10" type="primary">eno</name>
    <name evidence="16" type="ORF">DBW97_01735</name>
</gene>
<evidence type="ECO:0000256" key="7">
    <source>
        <dbReference type="ARBA" id="ARBA00023152"/>
    </source>
</evidence>
<comment type="function">
    <text evidence="9 10">Catalyzes the reversible conversion of 2-phosphoglycerate (2-PG) into phosphoenolpyruvate (PEP). It is essential for the degradation of carbohydrates via glycolysis.</text>
</comment>
<keyword evidence="10" id="KW-0963">Cytoplasm</keyword>
<evidence type="ECO:0000256" key="8">
    <source>
        <dbReference type="ARBA" id="ARBA00023239"/>
    </source>
</evidence>
<feature type="domain" description="Enolase C-terminal TIM barrel" evidence="14">
    <location>
        <begin position="145"/>
        <end position="418"/>
    </location>
</feature>
<comment type="subcellular location">
    <subcellularLocation>
        <location evidence="10">Cytoplasm</location>
    </subcellularLocation>
    <subcellularLocation>
        <location evidence="10">Secreted</location>
    </subcellularLocation>
    <subcellularLocation>
        <location evidence="10">Cell surface</location>
    </subcellularLocation>
    <text evidence="10">Fractions of enolase are present in both the cytoplasm and on the cell surface.</text>
</comment>
<dbReference type="InterPro" id="IPR000941">
    <property type="entry name" value="Enolase"/>
</dbReference>
<evidence type="ECO:0000259" key="15">
    <source>
        <dbReference type="SMART" id="SM01193"/>
    </source>
</evidence>
<dbReference type="InterPro" id="IPR020810">
    <property type="entry name" value="Enolase_C"/>
</dbReference>
<dbReference type="InterPro" id="IPR020811">
    <property type="entry name" value="Enolase_N"/>
</dbReference>
<dbReference type="SFLD" id="SFLDS00001">
    <property type="entry name" value="Enolase"/>
    <property type="match status" value="1"/>
</dbReference>
<protein>
    <recommendedName>
        <fullName evidence="4 10">Enolase</fullName>
        <ecNumber evidence="3 10">4.2.1.11</ecNumber>
    </recommendedName>
    <alternativeName>
        <fullName evidence="10">2-phospho-D-glycerate hydro-lyase</fullName>
    </alternativeName>
    <alternativeName>
        <fullName evidence="10">2-phosphoglycerate dehydratase</fullName>
    </alternativeName>
</protein>
<feature type="binding site" evidence="10">
    <location>
        <position position="393"/>
    </location>
    <ligand>
        <name>(2R)-2-phosphoglycerate</name>
        <dbReference type="ChEBI" id="CHEBI:58289"/>
    </ligand>
</feature>
<evidence type="ECO:0000256" key="13">
    <source>
        <dbReference type="PIRSR" id="PIRSR001400-3"/>
    </source>
</evidence>
<feature type="binding site" evidence="10">
    <location>
        <position position="169"/>
    </location>
    <ligand>
        <name>(2R)-2-phosphoglycerate</name>
        <dbReference type="ChEBI" id="CHEBI:58289"/>
    </ligand>
</feature>
<feature type="binding site" evidence="10">
    <location>
        <position position="372"/>
    </location>
    <ligand>
        <name>(2R)-2-phosphoglycerate</name>
        <dbReference type="ChEBI" id="CHEBI:58289"/>
    </ligand>
</feature>
<feature type="active site" description="Proton acceptor" evidence="10 11">
    <location>
        <position position="342"/>
    </location>
</feature>
<evidence type="ECO:0000256" key="2">
    <source>
        <dbReference type="ARBA" id="ARBA00009604"/>
    </source>
</evidence>
<evidence type="ECO:0000256" key="10">
    <source>
        <dbReference type="HAMAP-Rule" id="MF_00318"/>
    </source>
</evidence>
<dbReference type="PIRSF" id="PIRSF001400">
    <property type="entry name" value="Enolase"/>
    <property type="match status" value="1"/>
</dbReference>
<keyword evidence="6 10" id="KW-0460">Magnesium</keyword>
<evidence type="ECO:0000256" key="4">
    <source>
        <dbReference type="ARBA" id="ARBA00017068"/>
    </source>
</evidence>
<dbReference type="SMART" id="SM01193">
    <property type="entry name" value="Enolase_N"/>
    <property type="match status" value="1"/>
</dbReference>
<dbReference type="NCBIfam" id="TIGR01060">
    <property type="entry name" value="eno"/>
    <property type="match status" value="1"/>
</dbReference>
<evidence type="ECO:0000256" key="1">
    <source>
        <dbReference type="ARBA" id="ARBA00005031"/>
    </source>
</evidence>
<dbReference type="SMART" id="SM01192">
    <property type="entry name" value="Enolase_C"/>
    <property type="match status" value="1"/>
</dbReference>
<evidence type="ECO:0000256" key="3">
    <source>
        <dbReference type="ARBA" id="ARBA00012058"/>
    </source>
</evidence>
<dbReference type="AlphaFoldDB" id="A0A368BN63"/>
<reference evidence="16 17" key="1">
    <citation type="journal article" date="2018" name="Microbiome">
        <title>Fine metagenomic profile of the Mediterranean stratified and mixed water columns revealed by assembly and recruitment.</title>
        <authorList>
            <person name="Haro-Moreno J.M."/>
            <person name="Lopez-Perez M."/>
            <person name="De La Torre J.R."/>
            <person name="Picazo A."/>
            <person name="Camacho A."/>
            <person name="Rodriguez-Valera F."/>
        </authorList>
    </citation>
    <scope>NUCLEOTIDE SEQUENCE [LARGE SCALE GENOMIC DNA]</scope>
    <source>
        <strain evidence="16">MED-G83</strain>
    </source>
</reference>
<feature type="binding site" evidence="10 13">
    <location>
        <position position="317"/>
    </location>
    <ligand>
        <name>Mg(2+)</name>
        <dbReference type="ChEBI" id="CHEBI:18420"/>
    </ligand>
</feature>
<proteinExistence type="inferred from homology"/>
<comment type="similarity">
    <text evidence="2 10">Belongs to the enolase family.</text>
</comment>
<dbReference type="Gene3D" id="3.30.390.10">
    <property type="entry name" value="Enolase-like, N-terminal domain"/>
    <property type="match status" value="1"/>
</dbReference>
<keyword evidence="10 13" id="KW-0479">Metal-binding</keyword>
<feature type="binding site" evidence="10 13">
    <location>
        <position position="248"/>
    </location>
    <ligand>
        <name>Mg(2+)</name>
        <dbReference type="ChEBI" id="CHEBI:18420"/>
    </ligand>
</feature>
<comment type="cofactor">
    <cofactor evidence="13">
        <name>Mg(2+)</name>
        <dbReference type="ChEBI" id="CHEBI:18420"/>
    </cofactor>
    <text evidence="13">Mg(2+) is required for catalysis and for stabilizing the dimer.</text>
</comment>
<evidence type="ECO:0000313" key="16">
    <source>
        <dbReference type="EMBL" id="RCL38758.1"/>
    </source>
</evidence>
<dbReference type="Pfam" id="PF03952">
    <property type="entry name" value="Enolase_N"/>
    <property type="match status" value="1"/>
</dbReference>
<feature type="binding site" evidence="12">
    <location>
        <position position="161"/>
    </location>
    <ligand>
        <name>substrate</name>
    </ligand>
</feature>
<accession>A0A368BN63</accession>
<dbReference type="GO" id="GO:0004634">
    <property type="term" value="F:phosphopyruvate hydratase activity"/>
    <property type="evidence" value="ECO:0007669"/>
    <property type="project" value="UniProtKB-UniRule"/>
</dbReference>
<dbReference type="CDD" id="cd03313">
    <property type="entry name" value="enolase"/>
    <property type="match status" value="1"/>
</dbReference>
<evidence type="ECO:0000256" key="12">
    <source>
        <dbReference type="PIRSR" id="PIRSR001400-2"/>
    </source>
</evidence>
<dbReference type="PANTHER" id="PTHR11902:SF1">
    <property type="entry name" value="ENOLASE"/>
    <property type="match status" value="1"/>
</dbReference>
<dbReference type="SFLD" id="SFLDF00002">
    <property type="entry name" value="enolase"/>
    <property type="match status" value="1"/>
</dbReference>
<dbReference type="HAMAP" id="MF_00318">
    <property type="entry name" value="Enolase"/>
    <property type="match status" value="1"/>
</dbReference>
<dbReference type="UniPathway" id="UPA00109">
    <property type="reaction ID" value="UER00187"/>
</dbReference>
<keyword evidence="16" id="KW-0670">Pyruvate</keyword>
<dbReference type="GO" id="GO:0005576">
    <property type="term" value="C:extracellular region"/>
    <property type="evidence" value="ECO:0007669"/>
    <property type="project" value="UniProtKB-SubCell"/>
</dbReference>
<dbReference type="Gene3D" id="3.20.20.120">
    <property type="entry name" value="Enolase-like C-terminal domain"/>
    <property type="match status" value="1"/>
</dbReference>
<dbReference type="PANTHER" id="PTHR11902">
    <property type="entry name" value="ENOLASE"/>
    <property type="match status" value="1"/>
</dbReference>
<dbReference type="SUPFAM" id="SSF51604">
    <property type="entry name" value="Enolase C-terminal domain-like"/>
    <property type="match status" value="1"/>
</dbReference>
<feature type="binding site" evidence="10">
    <location>
        <position position="342"/>
    </location>
    <ligand>
        <name>(2R)-2-phosphoglycerate</name>
        <dbReference type="ChEBI" id="CHEBI:58289"/>
    </ligand>
</feature>
<keyword evidence="8 10" id="KW-0456">Lyase</keyword>
<evidence type="ECO:0000259" key="14">
    <source>
        <dbReference type="SMART" id="SM01192"/>
    </source>
</evidence>
<dbReference type="GO" id="GO:0000287">
    <property type="term" value="F:magnesium ion binding"/>
    <property type="evidence" value="ECO:0007669"/>
    <property type="project" value="UniProtKB-UniRule"/>
</dbReference>
<dbReference type="InterPro" id="IPR029017">
    <property type="entry name" value="Enolase-like_N"/>
</dbReference>
<dbReference type="Pfam" id="PF00113">
    <property type="entry name" value="Enolase_C"/>
    <property type="match status" value="1"/>
</dbReference>
<name>A0A368BN63_9GAMM</name>
<dbReference type="SUPFAM" id="SSF54826">
    <property type="entry name" value="Enolase N-terminal domain-like"/>
    <property type="match status" value="1"/>
</dbReference>
<comment type="pathway">
    <text evidence="1 10">Carbohydrate degradation; glycolysis; pyruvate from D-glyceraldehyde 3-phosphate: step 4/5.</text>
</comment>
<feature type="binding site" evidence="10 13">
    <location>
        <position position="291"/>
    </location>
    <ligand>
        <name>Mg(2+)</name>
        <dbReference type="ChEBI" id="CHEBI:18420"/>
    </ligand>
</feature>
<comment type="subunit">
    <text evidence="10">Component of the RNA degradosome, a multiprotein complex involved in RNA processing and mRNA degradation.</text>
</comment>
<feature type="binding site" evidence="10">
    <location>
        <position position="371"/>
    </location>
    <ligand>
        <name>(2R)-2-phosphoglycerate</name>
        <dbReference type="ChEBI" id="CHEBI:58289"/>
    </ligand>
</feature>
<feature type="active site" description="Proton donor" evidence="10 11">
    <location>
        <position position="211"/>
    </location>
</feature>
<keyword evidence="5 10" id="KW-0964">Secreted</keyword>
<feature type="binding site" evidence="12">
    <location>
        <position position="170"/>
    </location>
    <ligand>
        <name>substrate</name>
    </ligand>
</feature>
<sequence length="418" mass="46224">MKIKSIKAIEVLDSRGRPTVYASVNLEDGSKGEAYVPSGASTGSLEAHELRDSDNRFCGLGVMQSVNNINKIIQQSLINKDASDQEEIDKLMCELDATENKSKLGANSVLAVSLAVSRSAANSHNIPLYEYLNIIYKKRFNREAQMSLPRPMLNIFNGGGHANNTIDIQEFMILPDVKFEFSEGLRISTEVYMNLKKILSEKGLSTTVGDEGGFAPNLRTNEEVIEHIIQAVEVSGMRYGEDIHLGLDCAATEFFQDGTYVLKGENKQLSSLEMIDYLKDLINKFQIISVEDPLDENDWDSWTKITAECPNTQIVGDDIFVTQSKLLDRGIKENAGNAILVKLNQVGSLSETLEAINLAQNNNFSTVISHRSGETEDSFISDLSVAVNAKQIKTGAPARSDRTAKYNRLLIINSELYP</sequence>
<feature type="binding site" evidence="12">
    <location>
        <position position="393"/>
    </location>
    <ligand>
        <name>substrate</name>
    </ligand>
</feature>
<dbReference type="PRINTS" id="PR00148">
    <property type="entry name" value="ENOLASE"/>
</dbReference>
<dbReference type="InterPro" id="IPR020809">
    <property type="entry name" value="Enolase_CS"/>
</dbReference>
<dbReference type="Proteomes" id="UP000252147">
    <property type="component" value="Unassembled WGS sequence"/>
</dbReference>
<evidence type="ECO:0000256" key="5">
    <source>
        <dbReference type="ARBA" id="ARBA00022525"/>
    </source>
</evidence>
<feature type="binding site" evidence="12">
    <location>
        <begin position="369"/>
        <end position="372"/>
    </location>
    <ligand>
        <name>substrate</name>
    </ligand>
</feature>
<evidence type="ECO:0000256" key="6">
    <source>
        <dbReference type="ARBA" id="ARBA00022842"/>
    </source>
</evidence>
<feature type="binding site" evidence="12">
    <location>
        <position position="317"/>
    </location>
    <ligand>
        <name>substrate</name>
    </ligand>
</feature>
<dbReference type="EMBL" id="QOPD01000002">
    <property type="protein sequence ID" value="RCL38758.1"/>
    <property type="molecule type" value="Genomic_DNA"/>
</dbReference>
<evidence type="ECO:0000256" key="11">
    <source>
        <dbReference type="PIRSR" id="PIRSR001400-1"/>
    </source>
</evidence>
<dbReference type="GO" id="GO:0009986">
    <property type="term" value="C:cell surface"/>
    <property type="evidence" value="ECO:0007669"/>
    <property type="project" value="UniProtKB-SubCell"/>
</dbReference>
<dbReference type="InterPro" id="IPR036849">
    <property type="entry name" value="Enolase-like_C_sf"/>
</dbReference>
<comment type="caution">
    <text evidence="16">The sequence shown here is derived from an EMBL/GenBank/DDBJ whole genome shotgun (WGS) entry which is preliminary data.</text>
</comment>
<feature type="domain" description="Enolase N-terminal" evidence="15">
    <location>
        <begin position="3"/>
        <end position="132"/>
    </location>
</feature>
<feature type="binding site" evidence="12">
    <location>
        <position position="291"/>
    </location>
    <ligand>
        <name>substrate</name>
    </ligand>
</feature>